<dbReference type="SUPFAM" id="SSF52172">
    <property type="entry name" value="CheY-like"/>
    <property type="match status" value="1"/>
</dbReference>
<evidence type="ECO:0000259" key="3">
    <source>
        <dbReference type="PROSITE" id="PS50110"/>
    </source>
</evidence>
<evidence type="ECO:0000256" key="1">
    <source>
        <dbReference type="ARBA" id="ARBA00022553"/>
    </source>
</evidence>
<gene>
    <name evidence="4" type="ORF">IFJ75_08030</name>
</gene>
<dbReference type="KEGG" id="bgoe:IFJ75_08030"/>
<accession>A0A975GWM7</accession>
<dbReference type="AlphaFoldDB" id="A0A975GWM7"/>
<sequence length="150" mass="15817">MTTPQAPFNVLIVEDEALLAMDLEAMIEDCGHRVVADAMSLADVHALAGMAAPDIAFVDLHLADGSNGLDVCAWIRANWDGTAIVFVTANPDEIPSDFGGAHGVIPKPFSRHGLASAMRFIGEGISDPPPKSGQPASFIASPRIRELWAA</sequence>
<dbReference type="PANTHER" id="PTHR44591">
    <property type="entry name" value="STRESS RESPONSE REGULATOR PROTEIN 1"/>
    <property type="match status" value="1"/>
</dbReference>
<evidence type="ECO:0000313" key="5">
    <source>
        <dbReference type="Proteomes" id="UP000663918"/>
    </source>
</evidence>
<keyword evidence="5" id="KW-1185">Reference proteome</keyword>
<dbReference type="SMART" id="SM00448">
    <property type="entry name" value="REC"/>
    <property type="match status" value="1"/>
</dbReference>
<keyword evidence="1 2" id="KW-0597">Phosphoprotein</keyword>
<protein>
    <submittedName>
        <fullName evidence="4">Response regulator</fullName>
    </submittedName>
</protein>
<evidence type="ECO:0000313" key="4">
    <source>
        <dbReference type="EMBL" id="QTC92787.1"/>
    </source>
</evidence>
<name>A0A975GWM7_9CAUL</name>
<dbReference type="InterPro" id="IPR001789">
    <property type="entry name" value="Sig_transdc_resp-reg_receiver"/>
</dbReference>
<dbReference type="InterPro" id="IPR050595">
    <property type="entry name" value="Bact_response_regulator"/>
</dbReference>
<dbReference type="PROSITE" id="PS50110">
    <property type="entry name" value="RESPONSE_REGULATORY"/>
    <property type="match status" value="1"/>
</dbReference>
<evidence type="ECO:0000256" key="2">
    <source>
        <dbReference type="PROSITE-ProRule" id="PRU00169"/>
    </source>
</evidence>
<organism evidence="4 5">
    <name type="scientific">Brevundimonas goettingensis</name>
    <dbReference type="NCBI Taxonomy" id="2774190"/>
    <lineage>
        <taxon>Bacteria</taxon>
        <taxon>Pseudomonadati</taxon>
        <taxon>Pseudomonadota</taxon>
        <taxon>Alphaproteobacteria</taxon>
        <taxon>Caulobacterales</taxon>
        <taxon>Caulobacteraceae</taxon>
        <taxon>Brevundimonas</taxon>
    </lineage>
</organism>
<feature type="modified residue" description="4-aspartylphosphate" evidence="2">
    <location>
        <position position="59"/>
    </location>
</feature>
<dbReference type="Proteomes" id="UP000663918">
    <property type="component" value="Chromosome"/>
</dbReference>
<dbReference type="InterPro" id="IPR011006">
    <property type="entry name" value="CheY-like_superfamily"/>
</dbReference>
<dbReference type="Pfam" id="PF00072">
    <property type="entry name" value="Response_reg"/>
    <property type="match status" value="1"/>
</dbReference>
<dbReference type="Gene3D" id="3.40.50.2300">
    <property type="match status" value="1"/>
</dbReference>
<dbReference type="GO" id="GO:0000160">
    <property type="term" value="P:phosphorelay signal transduction system"/>
    <property type="evidence" value="ECO:0007669"/>
    <property type="project" value="InterPro"/>
</dbReference>
<dbReference type="EMBL" id="CP062222">
    <property type="protein sequence ID" value="QTC92787.1"/>
    <property type="molecule type" value="Genomic_DNA"/>
</dbReference>
<reference evidence="4" key="1">
    <citation type="submission" date="2020-09" db="EMBL/GenBank/DDBJ databases">
        <title>Brevundimonas sp. LVF2 isolated from a puddle in Goettingen, Germany.</title>
        <authorList>
            <person name="Friedrich I."/>
            <person name="Klassen A."/>
            <person name="Hannes N."/>
            <person name="Schneider D."/>
            <person name="Hertel R."/>
            <person name="Daniel R."/>
        </authorList>
    </citation>
    <scope>NUCLEOTIDE SEQUENCE</scope>
    <source>
        <strain evidence="4">LVF2</strain>
    </source>
</reference>
<feature type="domain" description="Response regulatory" evidence="3">
    <location>
        <begin position="9"/>
        <end position="122"/>
    </location>
</feature>
<dbReference type="PANTHER" id="PTHR44591:SF20">
    <property type="entry name" value="PROTEIN PILH"/>
    <property type="match status" value="1"/>
</dbReference>
<proteinExistence type="predicted"/>